<reference evidence="3" key="2">
    <citation type="submission" date="2019-10" db="EMBL/GenBank/DDBJ databases">
        <title>A de novo genome assembly of a pear dwarfing rootstock.</title>
        <authorList>
            <person name="Wang F."/>
            <person name="Wang J."/>
            <person name="Li S."/>
            <person name="Zhang Y."/>
            <person name="Fang M."/>
            <person name="Ma L."/>
            <person name="Zhao Y."/>
            <person name="Jiang S."/>
        </authorList>
    </citation>
    <scope>NUCLEOTIDE SEQUENCE [LARGE SCALE GENOMIC DNA]</scope>
</reference>
<comment type="caution">
    <text evidence="2">The sequence shown here is derived from an EMBL/GenBank/DDBJ whole genome shotgun (WGS) entry which is preliminary data.</text>
</comment>
<gene>
    <name evidence="2" type="ORF">D8674_033356</name>
</gene>
<proteinExistence type="predicted"/>
<dbReference type="InterPro" id="IPR039537">
    <property type="entry name" value="Retrotran_Ty1/copia-like"/>
</dbReference>
<dbReference type="GO" id="GO:0015074">
    <property type="term" value="P:DNA integration"/>
    <property type="evidence" value="ECO:0007669"/>
    <property type="project" value="InterPro"/>
</dbReference>
<organism evidence="2 3">
    <name type="scientific">Pyrus ussuriensis x Pyrus communis</name>
    <dbReference type="NCBI Taxonomy" id="2448454"/>
    <lineage>
        <taxon>Eukaryota</taxon>
        <taxon>Viridiplantae</taxon>
        <taxon>Streptophyta</taxon>
        <taxon>Embryophyta</taxon>
        <taxon>Tracheophyta</taxon>
        <taxon>Spermatophyta</taxon>
        <taxon>Magnoliopsida</taxon>
        <taxon>eudicotyledons</taxon>
        <taxon>Gunneridae</taxon>
        <taxon>Pentapetalae</taxon>
        <taxon>rosids</taxon>
        <taxon>fabids</taxon>
        <taxon>Rosales</taxon>
        <taxon>Rosaceae</taxon>
        <taxon>Amygdaloideae</taxon>
        <taxon>Maleae</taxon>
        <taxon>Pyrus</taxon>
    </lineage>
</organism>
<dbReference type="InterPro" id="IPR001584">
    <property type="entry name" value="Integrase_cat-core"/>
</dbReference>
<accession>A0A5N5HQR9</accession>
<dbReference type="Gene3D" id="3.30.420.10">
    <property type="entry name" value="Ribonuclease H-like superfamily/Ribonuclease H"/>
    <property type="match status" value="1"/>
</dbReference>
<dbReference type="PROSITE" id="PS50994">
    <property type="entry name" value="INTEGRASE"/>
    <property type="match status" value="1"/>
</dbReference>
<dbReference type="InterPro" id="IPR012337">
    <property type="entry name" value="RNaseH-like_sf"/>
</dbReference>
<feature type="domain" description="Integrase catalytic" evidence="1">
    <location>
        <begin position="1"/>
        <end position="64"/>
    </location>
</feature>
<evidence type="ECO:0000313" key="2">
    <source>
        <dbReference type="EMBL" id="KAB2628561.1"/>
    </source>
</evidence>
<dbReference type="GO" id="GO:0003676">
    <property type="term" value="F:nucleic acid binding"/>
    <property type="evidence" value="ECO:0007669"/>
    <property type="project" value="InterPro"/>
</dbReference>
<dbReference type="Pfam" id="PF25597">
    <property type="entry name" value="SH3_retrovirus"/>
    <property type="match status" value="1"/>
</dbReference>
<reference evidence="2 3" key="1">
    <citation type="submission" date="2019-09" db="EMBL/GenBank/DDBJ databases">
        <authorList>
            <person name="Ou C."/>
        </authorList>
    </citation>
    <scope>NUCLEOTIDE SEQUENCE [LARGE SCALE GENOMIC DNA]</scope>
    <source>
        <strain evidence="2">S2</strain>
        <tissue evidence="2">Leaf</tissue>
    </source>
</reference>
<keyword evidence="3" id="KW-1185">Reference proteome</keyword>
<dbReference type="PANTHER" id="PTHR42648">
    <property type="entry name" value="TRANSPOSASE, PUTATIVE-RELATED"/>
    <property type="match status" value="1"/>
</dbReference>
<dbReference type="AlphaFoldDB" id="A0A5N5HQR9"/>
<dbReference type="InterPro" id="IPR036397">
    <property type="entry name" value="RNaseH_sf"/>
</dbReference>
<sequence>MPQQNGVSERRNRTLIGMVRSMMTRSKLPGFLWGKALKTSTYILNRVPSKAISSTPFKIWNGRKPSFDYFHVWGCKAKAQIYNPNEKKLDSRIESCYFIGYSKKSKGFKFYCPQAHTRIQETGNAKFFEDQDVA</sequence>
<dbReference type="OrthoDB" id="1166717at2759"/>
<evidence type="ECO:0000259" key="1">
    <source>
        <dbReference type="PROSITE" id="PS50994"/>
    </source>
</evidence>
<name>A0A5N5HQR9_9ROSA</name>
<dbReference type="PANTHER" id="PTHR42648:SF28">
    <property type="entry name" value="TRANSPOSON-ENCODED PROTEIN WITH RIBONUCLEASE H-LIKE AND RETROVIRUS ZINC FINGER-LIKE DOMAINS"/>
    <property type="match status" value="1"/>
</dbReference>
<dbReference type="SUPFAM" id="SSF53098">
    <property type="entry name" value="Ribonuclease H-like"/>
    <property type="match status" value="1"/>
</dbReference>
<protein>
    <recommendedName>
        <fullName evidence="1">Integrase catalytic domain-containing protein</fullName>
    </recommendedName>
</protein>
<dbReference type="EMBL" id="SMOL01000148">
    <property type="protein sequence ID" value="KAB2628561.1"/>
    <property type="molecule type" value="Genomic_DNA"/>
</dbReference>
<reference evidence="2 3" key="3">
    <citation type="submission" date="2019-11" db="EMBL/GenBank/DDBJ databases">
        <title>A de novo genome assembly of a pear dwarfing rootstock.</title>
        <authorList>
            <person name="Wang F."/>
            <person name="Wang J."/>
            <person name="Li S."/>
            <person name="Zhang Y."/>
            <person name="Fang M."/>
            <person name="Ma L."/>
            <person name="Zhao Y."/>
            <person name="Jiang S."/>
        </authorList>
    </citation>
    <scope>NUCLEOTIDE SEQUENCE [LARGE SCALE GENOMIC DNA]</scope>
    <source>
        <strain evidence="2">S2</strain>
        <tissue evidence="2">Leaf</tissue>
    </source>
</reference>
<dbReference type="Proteomes" id="UP000327157">
    <property type="component" value="Chromosome 8"/>
</dbReference>
<evidence type="ECO:0000313" key="3">
    <source>
        <dbReference type="Proteomes" id="UP000327157"/>
    </source>
</evidence>
<dbReference type="InterPro" id="IPR057670">
    <property type="entry name" value="SH3_retrovirus"/>
</dbReference>